<keyword evidence="3" id="KW-0812">Transmembrane</keyword>
<dbReference type="PROSITE" id="PS00079">
    <property type="entry name" value="MULTICOPPER_OXIDASE1"/>
    <property type="match status" value="1"/>
</dbReference>
<dbReference type="PANTHER" id="PTHR38439:SF3">
    <property type="entry name" value="COPPER-RESISTANT CUPROPROTEIN COPI"/>
    <property type="match status" value="1"/>
</dbReference>
<dbReference type="InterPro" id="IPR050845">
    <property type="entry name" value="Cu-binding_ET"/>
</dbReference>
<dbReference type="EMBL" id="FTMS01000015">
    <property type="protein sequence ID" value="SIQ81022.1"/>
    <property type="molecule type" value="Genomic_DNA"/>
</dbReference>
<gene>
    <name evidence="5" type="ORF">SAMN05920897_11575</name>
</gene>
<evidence type="ECO:0000313" key="6">
    <source>
        <dbReference type="Proteomes" id="UP000186400"/>
    </source>
</evidence>
<evidence type="ECO:0000259" key="4">
    <source>
        <dbReference type="Pfam" id="PF00127"/>
    </source>
</evidence>
<dbReference type="InterPro" id="IPR008972">
    <property type="entry name" value="Cupredoxin"/>
</dbReference>
<dbReference type="GO" id="GO:0005507">
    <property type="term" value="F:copper ion binding"/>
    <property type="evidence" value="ECO:0007669"/>
    <property type="project" value="InterPro"/>
</dbReference>
<feature type="domain" description="Blue (type 1) copper" evidence="4">
    <location>
        <begin position="64"/>
        <end position="151"/>
    </location>
</feature>
<evidence type="ECO:0000256" key="2">
    <source>
        <dbReference type="ARBA" id="ARBA00023008"/>
    </source>
</evidence>
<name>A0A1N6VT34_9SPIO</name>
<proteinExistence type="predicted"/>
<dbReference type="GO" id="GO:0009055">
    <property type="term" value="F:electron transfer activity"/>
    <property type="evidence" value="ECO:0007669"/>
    <property type="project" value="InterPro"/>
</dbReference>
<dbReference type="Gene3D" id="2.60.40.420">
    <property type="entry name" value="Cupredoxins - blue copper proteins"/>
    <property type="match status" value="1"/>
</dbReference>
<keyword evidence="1" id="KW-0479">Metal-binding</keyword>
<dbReference type="Proteomes" id="UP000186400">
    <property type="component" value="Unassembled WGS sequence"/>
</dbReference>
<dbReference type="STRING" id="159291.SAMN05920897_11575"/>
<dbReference type="AlphaFoldDB" id="A0A1N6VT34"/>
<sequence>MGMVTGSHRSVNKLLTEKLINRYLQPMKRAIYTGIVVSGLLVLMGNPLFARTLDLTDQSGVKEIEISSRGMAYDVAEIRVNRGDRVRVTYRNGGGRHDWRVDEFEGAATRMLSAGRSETVEFVADQAGTFVFYCSVPGHRQAGMYGRLVVKD</sequence>
<evidence type="ECO:0000256" key="3">
    <source>
        <dbReference type="SAM" id="Phobius"/>
    </source>
</evidence>
<dbReference type="InterPro" id="IPR000923">
    <property type="entry name" value="BlueCu_1"/>
</dbReference>
<keyword evidence="6" id="KW-1185">Reference proteome</keyword>
<organism evidence="5 6">
    <name type="scientific">Alkalispirochaeta americana</name>
    <dbReference type="NCBI Taxonomy" id="159291"/>
    <lineage>
        <taxon>Bacteria</taxon>
        <taxon>Pseudomonadati</taxon>
        <taxon>Spirochaetota</taxon>
        <taxon>Spirochaetia</taxon>
        <taxon>Spirochaetales</taxon>
        <taxon>Spirochaetaceae</taxon>
        <taxon>Alkalispirochaeta</taxon>
    </lineage>
</organism>
<dbReference type="PANTHER" id="PTHR38439">
    <property type="entry name" value="AURACYANIN-B"/>
    <property type="match status" value="1"/>
</dbReference>
<feature type="transmembrane region" description="Helical" evidence="3">
    <location>
        <begin position="30"/>
        <end position="49"/>
    </location>
</feature>
<dbReference type="InterPro" id="IPR033138">
    <property type="entry name" value="Cu_oxidase_CS"/>
</dbReference>
<dbReference type="Pfam" id="PF00127">
    <property type="entry name" value="Copper-bind"/>
    <property type="match status" value="1"/>
</dbReference>
<accession>A0A1N6VT34</accession>
<reference evidence="6" key="1">
    <citation type="submission" date="2017-01" db="EMBL/GenBank/DDBJ databases">
        <authorList>
            <person name="Varghese N."/>
            <person name="Submissions S."/>
        </authorList>
    </citation>
    <scope>NUCLEOTIDE SEQUENCE [LARGE SCALE GENOMIC DNA]</scope>
    <source>
        <strain evidence="6">ASpG1</strain>
    </source>
</reference>
<keyword evidence="3" id="KW-1133">Transmembrane helix</keyword>
<evidence type="ECO:0000313" key="5">
    <source>
        <dbReference type="EMBL" id="SIQ81022.1"/>
    </source>
</evidence>
<protein>
    <submittedName>
        <fullName evidence="5">Copper binding protein, plastocyanin/azurin family</fullName>
    </submittedName>
</protein>
<evidence type="ECO:0000256" key="1">
    <source>
        <dbReference type="ARBA" id="ARBA00022723"/>
    </source>
</evidence>
<keyword evidence="3" id="KW-0472">Membrane</keyword>
<keyword evidence="2" id="KW-0186">Copper</keyword>
<dbReference type="SUPFAM" id="SSF49503">
    <property type="entry name" value="Cupredoxins"/>
    <property type="match status" value="1"/>
</dbReference>